<dbReference type="GO" id="GO:0009007">
    <property type="term" value="F:site-specific DNA-methyltransferase (adenine-specific) activity"/>
    <property type="evidence" value="ECO:0007669"/>
    <property type="project" value="UniProtKB-EC"/>
</dbReference>
<dbReference type="InterPro" id="IPR029063">
    <property type="entry name" value="SAM-dependent_MTases_sf"/>
</dbReference>
<evidence type="ECO:0008006" key="6">
    <source>
        <dbReference type="Google" id="ProtNLM"/>
    </source>
</evidence>
<evidence type="ECO:0000256" key="3">
    <source>
        <dbReference type="ARBA" id="ARBA00022691"/>
    </source>
</evidence>
<keyword evidence="5" id="KW-1185">Reference proteome</keyword>
<organism evidence="4 5">
    <name type="scientific">Psittacicella hinzii</name>
    <dbReference type="NCBI Taxonomy" id="2028575"/>
    <lineage>
        <taxon>Bacteria</taxon>
        <taxon>Pseudomonadati</taxon>
        <taxon>Pseudomonadota</taxon>
        <taxon>Gammaproteobacteria</taxon>
        <taxon>Pasteurellales</taxon>
        <taxon>Psittacicellaceae</taxon>
        <taxon>Psittacicella</taxon>
    </lineage>
</organism>
<dbReference type="Gene3D" id="3.40.50.150">
    <property type="entry name" value="Vaccinia Virus protein VP39"/>
    <property type="match status" value="1"/>
</dbReference>
<reference evidence="4 5" key="1">
    <citation type="submission" date="2017-08" db="EMBL/GenBank/DDBJ databases">
        <title>Reclassification of Bisgaard taxon 37 and 44.</title>
        <authorList>
            <person name="Christensen H."/>
        </authorList>
    </citation>
    <scope>NUCLEOTIDE SEQUENCE [LARGE SCALE GENOMIC DNA]</scope>
    <source>
        <strain evidence="4 5">111</strain>
    </source>
</reference>
<dbReference type="SUPFAM" id="SSF53335">
    <property type="entry name" value="S-adenosyl-L-methionine-dependent methyltransferases"/>
    <property type="match status" value="1"/>
</dbReference>
<dbReference type="Pfam" id="PF02086">
    <property type="entry name" value="MethyltransfD12"/>
    <property type="match status" value="1"/>
</dbReference>
<protein>
    <recommendedName>
        <fullName evidence="6">Site-specific DNA-methyltransferase (adenine-specific)</fullName>
    </recommendedName>
</protein>
<keyword evidence="2" id="KW-0808">Transferase</keyword>
<proteinExistence type="predicted"/>
<dbReference type="InterPro" id="IPR012327">
    <property type="entry name" value="MeTrfase_D12"/>
</dbReference>
<accession>A0A3A1YA77</accession>
<dbReference type="EMBL" id="NRJG01000144">
    <property type="protein sequence ID" value="RIY35213.1"/>
    <property type="molecule type" value="Genomic_DNA"/>
</dbReference>
<evidence type="ECO:0000313" key="5">
    <source>
        <dbReference type="Proteomes" id="UP000265916"/>
    </source>
</evidence>
<sequence>MTDLNNLKVWKRSPVVFQGQKRFFIKETLEFLSKAINNDDGDGYTILDVFGGSGLLAHNAKRAFPKARVIFNDYDNVSHRIKNISTAIENWQALNKIKLQYEAAHSVKLIYHQSVKDKAVLDAIVAFLSNTTDEKLSLQHMSAWLCFNAISYFNKEELIEKVKRGIYWCVPLNPPPLADDYLYGLEVVSKDFRELLDEFKDSMNVILILDPPYLWTTSETYKDPNAFGIPEFLELMLVVKPPFIFFETAKSQISALAHKFVTNGLPNSESWQNLSSFTKEISHVRGHKRLETIVYNVSNKR</sequence>
<comment type="caution">
    <text evidence="4">The sequence shown here is derived from an EMBL/GenBank/DDBJ whole genome shotgun (WGS) entry which is preliminary data.</text>
</comment>
<evidence type="ECO:0000256" key="2">
    <source>
        <dbReference type="ARBA" id="ARBA00022679"/>
    </source>
</evidence>
<keyword evidence="1" id="KW-0489">Methyltransferase</keyword>
<keyword evidence="3" id="KW-0949">S-adenosyl-L-methionine</keyword>
<dbReference type="GO" id="GO:0009307">
    <property type="term" value="P:DNA restriction-modification system"/>
    <property type="evidence" value="ECO:0007669"/>
    <property type="project" value="InterPro"/>
</dbReference>
<evidence type="ECO:0000313" key="4">
    <source>
        <dbReference type="EMBL" id="RIY35213.1"/>
    </source>
</evidence>
<dbReference type="GO" id="GO:0032259">
    <property type="term" value="P:methylation"/>
    <property type="evidence" value="ECO:0007669"/>
    <property type="project" value="UniProtKB-KW"/>
</dbReference>
<evidence type="ECO:0000256" key="1">
    <source>
        <dbReference type="ARBA" id="ARBA00022603"/>
    </source>
</evidence>
<name>A0A3A1YA77_9GAMM</name>
<gene>
    <name evidence="4" type="ORF">CKF58_06900</name>
</gene>
<dbReference type="OrthoDB" id="5671374at2"/>
<dbReference type="Proteomes" id="UP000265916">
    <property type="component" value="Unassembled WGS sequence"/>
</dbReference>
<dbReference type="AlphaFoldDB" id="A0A3A1YA77"/>
<dbReference type="RefSeq" id="WP_119532318.1">
    <property type="nucleotide sequence ID" value="NZ_JBHSSP010000039.1"/>
</dbReference>